<proteinExistence type="predicted"/>
<feature type="region of interest" description="Disordered" evidence="2">
    <location>
        <begin position="1"/>
        <end position="35"/>
    </location>
</feature>
<dbReference type="GO" id="GO:0000981">
    <property type="term" value="F:DNA-binding transcription factor activity, RNA polymerase II-specific"/>
    <property type="evidence" value="ECO:0007669"/>
    <property type="project" value="InterPro"/>
</dbReference>
<feature type="compositionally biased region" description="Polar residues" evidence="2">
    <location>
        <begin position="118"/>
        <end position="131"/>
    </location>
</feature>
<dbReference type="OrthoDB" id="10677943at2759"/>
<dbReference type="InterPro" id="IPR001138">
    <property type="entry name" value="Zn2Cys6_DnaBD"/>
</dbReference>
<feature type="region of interest" description="Disordered" evidence="2">
    <location>
        <begin position="242"/>
        <end position="301"/>
    </location>
</feature>
<evidence type="ECO:0000256" key="1">
    <source>
        <dbReference type="ARBA" id="ARBA00023242"/>
    </source>
</evidence>
<dbReference type="CDD" id="cd00067">
    <property type="entry name" value="GAL4"/>
    <property type="match status" value="1"/>
</dbReference>
<sequence>MAVPGKTRTSGKSNGPRQPRKPPTPSSTPRLGPGKACQFCNSKYQKCEWGKGPPGLSSPCKACRKKGIECKPQTIRSRQRESKNATDESGSWASTIDSSSQSISGDGTSDLSMHEGSMTANQFGVSESPGGNTRAEEANRSNGNGFNMEHAGNIVITHTGLMPAYQINNLAPQRPSLQERLHSEVELGSIDGGSEVYGPSGLSTSNEINDSLLLGRSTEESQPVENGWHYQRDEMIIGNETSISPPEVFSPANPSYTPFESTDDLPSSIVRTSDESLGPHLRKVSKSFPQTEMVEKNSEEL</sequence>
<organism evidence="3 4">
    <name type="scientific">Hyaloscypha variabilis (strain UAMH 11265 / GT02V1 / F)</name>
    <name type="common">Meliniomyces variabilis</name>
    <dbReference type="NCBI Taxonomy" id="1149755"/>
    <lineage>
        <taxon>Eukaryota</taxon>
        <taxon>Fungi</taxon>
        <taxon>Dikarya</taxon>
        <taxon>Ascomycota</taxon>
        <taxon>Pezizomycotina</taxon>
        <taxon>Leotiomycetes</taxon>
        <taxon>Helotiales</taxon>
        <taxon>Hyaloscyphaceae</taxon>
        <taxon>Hyaloscypha</taxon>
        <taxon>Hyaloscypha variabilis</taxon>
    </lineage>
</organism>
<feature type="region of interest" description="Disordered" evidence="2">
    <location>
        <begin position="69"/>
        <end position="146"/>
    </location>
</feature>
<protein>
    <recommendedName>
        <fullName evidence="5">Zn(2)-C6 fungal-type domain-containing protein</fullName>
    </recommendedName>
</protein>
<evidence type="ECO:0000313" key="4">
    <source>
        <dbReference type="Proteomes" id="UP000235786"/>
    </source>
</evidence>
<dbReference type="InterPro" id="IPR036864">
    <property type="entry name" value="Zn2-C6_fun-type_DNA-bd_sf"/>
</dbReference>
<dbReference type="EMBL" id="KZ613938">
    <property type="protein sequence ID" value="PMD47285.1"/>
    <property type="molecule type" value="Genomic_DNA"/>
</dbReference>
<dbReference type="AlphaFoldDB" id="A0A2J6S949"/>
<dbReference type="GO" id="GO:0008270">
    <property type="term" value="F:zinc ion binding"/>
    <property type="evidence" value="ECO:0007669"/>
    <property type="project" value="InterPro"/>
</dbReference>
<dbReference type="Proteomes" id="UP000235786">
    <property type="component" value="Unassembled WGS sequence"/>
</dbReference>
<feature type="compositionally biased region" description="Low complexity" evidence="2">
    <location>
        <begin position="94"/>
        <end position="109"/>
    </location>
</feature>
<accession>A0A2J6S949</accession>
<keyword evidence="4" id="KW-1185">Reference proteome</keyword>
<keyword evidence="1" id="KW-0539">Nucleus</keyword>
<evidence type="ECO:0008006" key="5">
    <source>
        <dbReference type="Google" id="ProtNLM"/>
    </source>
</evidence>
<dbReference type="SUPFAM" id="SSF57701">
    <property type="entry name" value="Zn2/Cys6 DNA-binding domain"/>
    <property type="match status" value="1"/>
</dbReference>
<name>A0A2J6S949_HYAVF</name>
<dbReference type="Gene3D" id="4.10.240.10">
    <property type="entry name" value="Zn(2)-C6 fungal-type DNA-binding domain"/>
    <property type="match status" value="1"/>
</dbReference>
<evidence type="ECO:0000256" key="2">
    <source>
        <dbReference type="SAM" id="MobiDB-lite"/>
    </source>
</evidence>
<gene>
    <name evidence="3" type="ORF">L207DRAFT_606450</name>
</gene>
<evidence type="ECO:0000313" key="3">
    <source>
        <dbReference type="EMBL" id="PMD47285.1"/>
    </source>
</evidence>
<reference evidence="3 4" key="1">
    <citation type="submission" date="2016-04" db="EMBL/GenBank/DDBJ databases">
        <title>A degradative enzymes factory behind the ericoid mycorrhizal symbiosis.</title>
        <authorList>
            <consortium name="DOE Joint Genome Institute"/>
            <person name="Martino E."/>
            <person name="Morin E."/>
            <person name="Grelet G."/>
            <person name="Kuo A."/>
            <person name="Kohler A."/>
            <person name="Daghino S."/>
            <person name="Barry K."/>
            <person name="Choi C."/>
            <person name="Cichocki N."/>
            <person name="Clum A."/>
            <person name="Copeland A."/>
            <person name="Hainaut M."/>
            <person name="Haridas S."/>
            <person name="Labutti K."/>
            <person name="Lindquist E."/>
            <person name="Lipzen A."/>
            <person name="Khouja H.-R."/>
            <person name="Murat C."/>
            <person name="Ohm R."/>
            <person name="Olson A."/>
            <person name="Spatafora J."/>
            <person name="Veneault-Fourrey C."/>
            <person name="Henrissat B."/>
            <person name="Grigoriev I."/>
            <person name="Martin F."/>
            <person name="Perotto S."/>
        </authorList>
    </citation>
    <scope>NUCLEOTIDE SEQUENCE [LARGE SCALE GENOMIC DNA]</scope>
    <source>
        <strain evidence="3 4">F</strain>
    </source>
</reference>